<name>R0KTU3_EXST2</name>
<dbReference type="GeneID" id="19404166"/>
<evidence type="ECO:0000256" key="5">
    <source>
        <dbReference type="ARBA" id="ARBA00029454"/>
    </source>
</evidence>
<dbReference type="GO" id="GO:0043041">
    <property type="term" value="P:amino acid activation for nonribosomal peptide biosynthetic process"/>
    <property type="evidence" value="ECO:0007669"/>
    <property type="project" value="TreeGrafter"/>
</dbReference>
<dbReference type="EMBL" id="KB908482">
    <property type="protein sequence ID" value="EOA91162.1"/>
    <property type="molecule type" value="Genomic_DNA"/>
</dbReference>
<keyword evidence="2" id="KW-0597">Phosphoprotein</keyword>
<dbReference type="Gene3D" id="3.30.559.30">
    <property type="entry name" value="Nonribosomal peptide synthetase, condensation domain"/>
    <property type="match status" value="2"/>
</dbReference>
<dbReference type="GO" id="GO:0016874">
    <property type="term" value="F:ligase activity"/>
    <property type="evidence" value="ECO:0007669"/>
    <property type="project" value="UniProtKB-KW"/>
</dbReference>
<protein>
    <recommendedName>
        <fullName evidence="6">Carrier domain-containing protein</fullName>
    </recommendedName>
</protein>
<evidence type="ECO:0000313" key="8">
    <source>
        <dbReference type="Proteomes" id="UP000016935"/>
    </source>
</evidence>
<dbReference type="PROSITE" id="PS50075">
    <property type="entry name" value="CARRIER"/>
    <property type="match status" value="2"/>
</dbReference>
<dbReference type="Pfam" id="PF00550">
    <property type="entry name" value="PP-binding"/>
    <property type="match status" value="2"/>
</dbReference>
<dbReference type="InterPro" id="IPR036736">
    <property type="entry name" value="ACP-like_sf"/>
</dbReference>
<dbReference type="Gene3D" id="3.40.50.980">
    <property type="match status" value="2"/>
</dbReference>
<dbReference type="HOGENOM" id="CLU_000022_2_8_1"/>
<dbReference type="FunFam" id="3.30.300.30:FF:000084">
    <property type="entry name" value="Enniatin synthase"/>
    <property type="match status" value="1"/>
</dbReference>
<proteinExistence type="inferred from homology"/>
<dbReference type="CDD" id="cd19542">
    <property type="entry name" value="CT_NRPS-like"/>
    <property type="match status" value="1"/>
</dbReference>
<dbReference type="SMR" id="R0KTU3"/>
<evidence type="ECO:0000313" key="7">
    <source>
        <dbReference type="EMBL" id="EOA91162.1"/>
    </source>
</evidence>
<dbReference type="SUPFAM" id="SSF52777">
    <property type="entry name" value="CoA-dependent acyltransferases"/>
    <property type="match status" value="4"/>
</dbReference>
<dbReference type="InterPro" id="IPR006162">
    <property type="entry name" value="Ppantetheine_attach_site"/>
</dbReference>
<feature type="domain" description="Carrier" evidence="6">
    <location>
        <begin position="107"/>
        <end position="183"/>
    </location>
</feature>
<dbReference type="Gene3D" id="1.10.1200.10">
    <property type="entry name" value="ACP-like"/>
    <property type="match status" value="2"/>
</dbReference>
<evidence type="ECO:0000256" key="2">
    <source>
        <dbReference type="ARBA" id="ARBA00022553"/>
    </source>
</evidence>
<dbReference type="Gene3D" id="3.40.50.150">
    <property type="entry name" value="Vaccinia Virus protein VP39"/>
    <property type="match status" value="1"/>
</dbReference>
<dbReference type="InterPro" id="IPR020806">
    <property type="entry name" value="PKS_PP-bd"/>
</dbReference>
<dbReference type="STRING" id="671987.R0KTU3"/>
<reference evidence="7 8" key="2">
    <citation type="journal article" date="2013" name="PLoS Genet.">
        <title>Comparative genome structure, secondary metabolite, and effector coding capacity across Cochliobolus pathogens.</title>
        <authorList>
            <person name="Condon B.J."/>
            <person name="Leng Y."/>
            <person name="Wu D."/>
            <person name="Bushley K.E."/>
            <person name="Ohm R.A."/>
            <person name="Otillar R."/>
            <person name="Martin J."/>
            <person name="Schackwitz W."/>
            <person name="Grimwood J."/>
            <person name="MohdZainudin N."/>
            <person name="Xue C."/>
            <person name="Wang R."/>
            <person name="Manning V.A."/>
            <person name="Dhillon B."/>
            <person name="Tu Z.J."/>
            <person name="Steffenson B.J."/>
            <person name="Salamov A."/>
            <person name="Sun H."/>
            <person name="Lowry S."/>
            <person name="LaButti K."/>
            <person name="Han J."/>
            <person name="Copeland A."/>
            <person name="Lindquist E."/>
            <person name="Barry K."/>
            <person name="Schmutz J."/>
            <person name="Baker S.E."/>
            <person name="Ciuffetti L.M."/>
            <person name="Grigoriev I.V."/>
            <person name="Zhong S."/>
            <person name="Turgeon B.G."/>
        </authorList>
    </citation>
    <scope>NUCLEOTIDE SEQUENCE [LARGE SCALE GENOMIC DNA]</scope>
    <source>
        <strain evidence="8">28A</strain>
    </source>
</reference>
<dbReference type="Pfam" id="PF00668">
    <property type="entry name" value="Condensation"/>
    <property type="match status" value="2"/>
</dbReference>
<evidence type="ECO:0000256" key="1">
    <source>
        <dbReference type="ARBA" id="ARBA00022450"/>
    </source>
</evidence>
<dbReference type="FunFam" id="1.10.1200.10:FF:000005">
    <property type="entry name" value="Nonribosomal peptide synthetase 1"/>
    <property type="match status" value="2"/>
</dbReference>
<dbReference type="InterPro" id="IPR020845">
    <property type="entry name" value="AMP-binding_CS"/>
</dbReference>
<dbReference type="PANTHER" id="PTHR45527:SF1">
    <property type="entry name" value="FATTY ACID SYNTHASE"/>
    <property type="match status" value="1"/>
</dbReference>
<dbReference type="InterPro" id="IPR029063">
    <property type="entry name" value="SAM-dependent_MTases_sf"/>
</dbReference>
<evidence type="ECO:0000256" key="4">
    <source>
        <dbReference type="ARBA" id="ARBA00022737"/>
    </source>
</evidence>
<dbReference type="PROSITE" id="PS00455">
    <property type="entry name" value="AMP_BINDING"/>
    <property type="match status" value="1"/>
</dbReference>
<dbReference type="NCBIfam" id="TIGR01733">
    <property type="entry name" value="AA-adenyl-dom"/>
    <property type="match status" value="1"/>
</dbReference>
<dbReference type="GO" id="GO:0005737">
    <property type="term" value="C:cytoplasm"/>
    <property type="evidence" value="ECO:0007669"/>
    <property type="project" value="TreeGrafter"/>
</dbReference>
<keyword evidence="4" id="KW-0677">Repeat</keyword>
<gene>
    <name evidence="7" type="ORF">SETTUDRAFT_36641</name>
</gene>
<evidence type="ECO:0000259" key="6">
    <source>
        <dbReference type="PROSITE" id="PS50075"/>
    </source>
</evidence>
<dbReference type="SMART" id="SM00823">
    <property type="entry name" value="PKS_PP"/>
    <property type="match status" value="2"/>
</dbReference>
<dbReference type="PROSITE" id="PS00012">
    <property type="entry name" value="PHOSPHOPANTETHEINE"/>
    <property type="match status" value="2"/>
</dbReference>
<dbReference type="InterPro" id="IPR001242">
    <property type="entry name" value="Condensation_dom"/>
</dbReference>
<dbReference type="InterPro" id="IPR010071">
    <property type="entry name" value="AA_adenyl_dom"/>
</dbReference>
<evidence type="ECO:0000256" key="3">
    <source>
        <dbReference type="ARBA" id="ARBA00022598"/>
    </source>
</evidence>
<dbReference type="SUPFAM" id="SSF56801">
    <property type="entry name" value="Acetyl-CoA synthetase-like"/>
    <property type="match status" value="2"/>
</dbReference>
<dbReference type="GO" id="GO:0044550">
    <property type="term" value="P:secondary metabolite biosynthetic process"/>
    <property type="evidence" value="ECO:0007669"/>
    <property type="project" value="TreeGrafter"/>
</dbReference>
<feature type="domain" description="Carrier" evidence="6">
    <location>
        <begin position="1614"/>
        <end position="1687"/>
    </location>
</feature>
<dbReference type="Gene3D" id="3.30.559.10">
    <property type="entry name" value="Chloramphenicol acetyltransferase-like domain"/>
    <property type="match status" value="2"/>
</dbReference>
<sequence length="2129" mass="237694">MAVELISPTGGKPIVAAFLKANSVLLNGNTSGEGSRVHVVFPAQVDDELSQRLPREMVPGVYFALTDFPLSTSGKIDRKRLREIGGSFSAQQLAQLRTQEDEGPKLQPETEQEKTLQHLWAKVLGIDATSIGLYDSFFQLGGDSIAAMKLVSEARNVDLKLSVQDIFQAQRLGQLANRLAHSSTANESVIAKVDHHGPVVQSFAQRRLWFLEELHPGLDWYLMHLAVRIRGPLQLPALQAALQAIERRHETLRTTFSTSSGEGLQEVHPFCSGKELNIIDIGSQDDKVLLEALEREQKTPFDLRTEPGWRVSLYRIKEHSHVLSIIMHHIVSDGWSVDVLKRELSQLYAAAIRGEDPNSHLPPLPIQYRDFSVWQRLPNQVQEHQRQLDYWINQLDASRPAEFLYDKPRPATLSGKAGTQKLNISHQLYERLQNFARERGVTLFVVLLAVFRAAHYRLTNQDDANIGVPNANRSRWEVGDLIGFFVNIQCIRIKIQDETFEELVRQVYATVVDSLANQDVPFESIVSALEGDRDLSRNPLAQVAFAVHSQQDIGNLAFEGVETEAIEGLATSRFDLEFHFFQEQNSLQGYIYFSEELFAPETISSLASVFMSILDSCLDKPEMQIAVAPLMTSQAHTQLDQMGLLRMNQTEYSRDSSIVDVFRQQVAMQPSRIAVKDALTELTYAQLDAQSEKLAKFLAMKSFAPETAIGVLAHRCCQAIVAFIGILKAGLAYLPFDSKAPEERMESILSTIEGQKLVLVGPNIRLPAAELEDVDFAHIVDILDADENEQFTRSELNPALKPSANSLAYILFTSGSTGQPKGVMVEHRGLVRLAQHDQMEHFKSSEATAHMANLAFDGSSWEIYTCLLNGGTLACIDATTVLDQDALLRAFREFKIRIAFITPALLNYILAESPDTVGHLDTLLVAGDRADIADFFTARNLVRNKIVVNAYGPTENSVMSTLYILSEDEGCINGVPIGQSISNSGAYVMDPEQNLVPLGVVGELVVTGDGVARGYTDSNRNVDRFVTVTIGNETMRAYRTGDYVRQRPIDGQMKFFGRIDGQVKIRGNRVELGEIETILRGHNLVRDAVVVSEQRQENDQKLFGYVTLKEGSEIPSDQNSDGNQIQHVNSWEDRFNTEIYAPITNVQSETIGQDFIGWTSMYDGKDIDKTEMKEWLNETIHTIHEKVGGQLRNVLEIGSGSGMMLFNLGNSLKHYTGFEPSRKAVDFVVGTARSIPSLANKVEMYKATAADISKVNPPPQANLVILNSVVQYFPSQEYLFNVVRDLLQVDGVETLFFGDIRSHALHREFFAARALFMAGERASKEDLRRMVEDMEQIERELLVDPGFFTSLTQRLPDLVQHVEIQPKKMKATNELSSYRYTAVVYSRAWSPPCGGLRTIADNEWIDFQEQGLDRDSLQERISNVPSTRPVAISNIPCSKTIFGKCLLGSLDDEKARKPAHTDWTALINQETKRIPSLSAIDLDEMAKAAGCHVQISWNRQYSQQGSMDAIFYPRQINGDSSKAGLMFSFPTDHAERPRQTLSNKPMRQQLVKEVQQQLDELVKLQLPSYMVPQSIQVLDKLPINQNGKVDRKALIQRTKTQTVVNQEGLQRELSTAELKVQQILSRVLGIDASRIGLEDSFFQLGGDSIAAMKIVAAAREEDIHLTIANIFQHPKLANLATVAQFSQQEAEDKPIQPFSLLSPTQKDHLLQAIPAATSNVDSADIVEILPTTWMQNLFISRGVNIQPLAFNYFFLDLGPRVDVSRLRSSIPALVQHFPILRTKFVYVDGVLWGTVLRKPEVPFTEFHLDISLDEAADTVCLEDSRTTEPLELATAFMLVRSASSEHRLVFRITHAQYDGVCFPSFIKALFALYCGKPPEPSPTHSTYLACIQGKKSASVLHWRKVLQGSRITKATPLLGPSIRRGITPIEVQTESITAKPHVPTGLTLASIISAAWAKVLSQITGEEDVVYGYMVAGRNANIPTMSKIVGPCLNIIPVRARVHATATSTELVRLIQEQYIALGEADSLGFDEIVRTATDWPADTHYDSVFQHQNLNEHPEFEFEDTTSRLHWFQNPDSVPCILTVVSYPLKDGLRIVVRGNEHIITPASAEMINQRLCEMIGKLSASLQ</sequence>
<dbReference type="GO" id="GO:0031177">
    <property type="term" value="F:phosphopantetheine binding"/>
    <property type="evidence" value="ECO:0007669"/>
    <property type="project" value="InterPro"/>
</dbReference>
<accession>R0KTU3</accession>
<comment type="similarity">
    <text evidence="5">Belongs to the NRP synthetase family.</text>
</comment>
<dbReference type="CDD" id="cd05930">
    <property type="entry name" value="A_NRPS"/>
    <property type="match status" value="1"/>
</dbReference>
<dbReference type="SUPFAM" id="SSF53335">
    <property type="entry name" value="S-adenosyl-L-methionine-dependent methyltransferases"/>
    <property type="match status" value="1"/>
</dbReference>
<keyword evidence="3" id="KW-0436">Ligase</keyword>
<reference evidence="7 8" key="1">
    <citation type="journal article" date="2012" name="PLoS Pathog.">
        <title>Diverse lifestyles and strategies of plant pathogenesis encoded in the genomes of eighteen Dothideomycetes fungi.</title>
        <authorList>
            <person name="Ohm R.A."/>
            <person name="Feau N."/>
            <person name="Henrissat B."/>
            <person name="Schoch C.L."/>
            <person name="Horwitz B.A."/>
            <person name="Barry K.W."/>
            <person name="Condon B.J."/>
            <person name="Copeland A.C."/>
            <person name="Dhillon B."/>
            <person name="Glaser F."/>
            <person name="Hesse C.N."/>
            <person name="Kosti I."/>
            <person name="LaButti K."/>
            <person name="Lindquist E.A."/>
            <person name="Lucas S."/>
            <person name="Salamov A.A."/>
            <person name="Bradshaw R.E."/>
            <person name="Ciuffetti L."/>
            <person name="Hamelin R.C."/>
            <person name="Kema G.H.J."/>
            <person name="Lawrence C."/>
            <person name="Scott J.A."/>
            <person name="Spatafora J.W."/>
            <person name="Turgeon B.G."/>
            <person name="de Wit P.J.G.M."/>
            <person name="Zhong S."/>
            <person name="Goodwin S.B."/>
            <person name="Grigoriev I.V."/>
        </authorList>
    </citation>
    <scope>NUCLEOTIDE SEQUENCE [LARGE SCALE GENOMIC DNA]</scope>
    <source>
        <strain evidence="8">28A</strain>
    </source>
</reference>
<keyword evidence="8" id="KW-1185">Reference proteome</keyword>
<dbReference type="InterPro" id="IPR023213">
    <property type="entry name" value="CAT-like_dom_sf"/>
</dbReference>
<dbReference type="InterPro" id="IPR000873">
    <property type="entry name" value="AMP-dep_synth/lig_dom"/>
</dbReference>
<dbReference type="RefSeq" id="XP_008021332.1">
    <property type="nucleotide sequence ID" value="XM_008023141.1"/>
</dbReference>
<dbReference type="eggNOG" id="KOG1178">
    <property type="taxonomic scope" value="Eukaryota"/>
</dbReference>
<dbReference type="Proteomes" id="UP000016935">
    <property type="component" value="Unassembled WGS sequence"/>
</dbReference>
<dbReference type="InterPro" id="IPR009081">
    <property type="entry name" value="PP-bd_ACP"/>
</dbReference>
<dbReference type="SUPFAM" id="SSF47336">
    <property type="entry name" value="ACP-like"/>
    <property type="match status" value="2"/>
</dbReference>
<keyword evidence="1" id="KW-0596">Phosphopantetheine</keyword>
<dbReference type="PANTHER" id="PTHR45527">
    <property type="entry name" value="NONRIBOSOMAL PEPTIDE SYNTHETASE"/>
    <property type="match status" value="1"/>
</dbReference>
<dbReference type="Gene3D" id="3.30.300.30">
    <property type="match status" value="3"/>
</dbReference>
<dbReference type="CDD" id="cd19531">
    <property type="entry name" value="LCL_NRPS-like"/>
    <property type="match status" value="1"/>
</dbReference>
<dbReference type="Pfam" id="PF00501">
    <property type="entry name" value="AMP-binding"/>
    <property type="match status" value="1"/>
</dbReference>
<dbReference type="OrthoDB" id="416786at2759"/>
<dbReference type="Gene3D" id="2.30.38.10">
    <property type="entry name" value="Luciferase, Domain 3"/>
    <property type="match status" value="1"/>
</dbReference>
<organism evidence="7 8">
    <name type="scientific">Exserohilum turcicum (strain 28A)</name>
    <name type="common">Northern leaf blight fungus</name>
    <name type="synonym">Setosphaeria turcica</name>
    <dbReference type="NCBI Taxonomy" id="671987"/>
    <lineage>
        <taxon>Eukaryota</taxon>
        <taxon>Fungi</taxon>
        <taxon>Dikarya</taxon>
        <taxon>Ascomycota</taxon>
        <taxon>Pezizomycotina</taxon>
        <taxon>Dothideomycetes</taxon>
        <taxon>Pleosporomycetidae</taxon>
        <taxon>Pleosporales</taxon>
        <taxon>Pleosporineae</taxon>
        <taxon>Pleosporaceae</taxon>
        <taxon>Exserohilum</taxon>
    </lineage>
</organism>
<dbReference type="InterPro" id="IPR045851">
    <property type="entry name" value="AMP-bd_C_sf"/>
</dbReference>